<evidence type="ECO:0000313" key="4">
    <source>
        <dbReference type="Proteomes" id="UP000199546"/>
    </source>
</evidence>
<dbReference type="PANTHER" id="PTHR48228">
    <property type="entry name" value="SUCCINYL-COA--D-CITRAMALATE COA-TRANSFERASE"/>
    <property type="match status" value="1"/>
</dbReference>
<organism evidence="3 4">
    <name type="scientific">Geodermatophilus amargosae</name>
    <dbReference type="NCBI Taxonomy" id="1296565"/>
    <lineage>
        <taxon>Bacteria</taxon>
        <taxon>Bacillati</taxon>
        <taxon>Actinomycetota</taxon>
        <taxon>Actinomycetes</taxon>
        <taxon>Geodermatophilales</taxon>
        <taxon>Geodermatophilaceae</taxon>
        <taxon>Geodermatophilus</taxon>
    </lineage>
</organism>
<dbReference type="EMBL" id="FPBA01000031">
    <property type="protein sequence ID" value="SFU05731.1"/>
    <property type="molecule type" value="Genomic_DNA"/>
</dbReference>
<comment type="similarity">
    <text evidence="1">Belongs to the CoA-transferase III family.</text>
</comment>
<dbReference type="InterPro" id="IPR003673">
    <property type="entry name" value="CoA-Trfase_fam_III"/>
</dbReference>
<dbReference type="InterPro" id="IPR044855">
    <property type="entry name" value="CoA-Trfase_III_dom3_sf"/>
</dbReference>
<evidence type="ECO:0000256" key="2">
    <source>
        <dbReference type="ARBA" id="ARBA00022679"/>
    </source>
</evidence>
<dbReference type="InterPro" id="IPR023606">
    <property type="entry name" value="CoA-Trfase_III_dom_1_sf"/>
</dbReference>
<dbReference type="STRING" id="1296565.SAMN05660657_05198"/>
<protein>
    <submittedName>
        <fullName evidence="3">CoA-transferase family III</fullName>
    </submittedName>
</protein>
<dbReference type="RefSeq" id="WP_175551804.1">
    <property type="nucleotide sequence ID" value="NZ_FPBA01000031.1"/>
</dbReference>
<dbReference type="AlphaFoldDB" id="A0A1I7D294"/>
<dbReference type="Proteomes" id="UP000199546">
    <property type="component" value="Unassembled WGS sequence"/>
</dbReference>
<reference evidence="4" key="1">
    <citation type="submission" date="2016-10" db="EMBL/GenBank/DDBJ databases">
        <authorList>
            <person name="Varghese N."/>
            <person name="Submissions S."/>
        </authorList>
    </citation>
    <scope>NUCLEOTIDE SEQUENCE [LARGE SCALE GENOMIC DNA]</scope>
    <source>
        <strain evidence="4">DSM 46136</strain>
    </source>
</reference>
<dbReference type="SUPFAM" id="SSF89796">
    <property type="entry name" value="CoA-transferase family III (CaiB/BaiF)"/>
    <property type="match status" value="1"/>
</dbReference>
<proteinExistence type="inferred from homology"/>
<dbReference type="GO" id="GO:0016740">
    <property type="term" value="F:transferase activity"/>
    <property type="evidence" value="ECO:0007669"/>
    <property type="project" value="UniProtKB-KW"/>
</dbReference>
<name>A0A1I7D294_9ACTN</name>
<dbReference type="PANTHER" id="PTHR48228:SF6">
    <property type="entry name" value="L-CARNITINE COA-TRANSFERASE"/>
    <property type="match status" value="1"/>
</dbReference>
<dbReference type="Pfam" id="PF02515">
    <property type="entry name" value="CoA_transf_3"/>
    <property type="match status" value="1"/>
</dbReference>
<keyword evidence="2 3" id="KW-0808">Transferase</keyword>
<keyword evidence="4" id="KW-1185">Reference proteome</keyword>
<evidence type="ECO:0000313" key="3">
    <source>
        <dbReference type="EMBL" id="SFU05731.1"/>
    </source>
</evidence>
<accession>A0A1I7D294</accession>
<dbReference type="Gene3D" id="3.40.50.10540">
    <property type="entry name" value="Crotonobetainyl-coa:carnitine coa-transferase, domain 1"/>
    <property type="match status" value="1"/>
</dbReference>
<evidence type="ECO:0000256" key="1">
    <source>
        <dbReference type="ARBA" id="ARBA00008383"/>
    </source>
</evidence>
<gene>
    <name evidence="3" type="ORF">SAMN05660657_05198</name>
</gene>
<dbReference type="Gene3D" id="3.30.1540.10">
    <property type="entry name" value="formyl-coa transferase, domain 3"/>
    <property type="match status" value="1"/>
</dbReference>
<dbReference type="InterPro" id="IPR050509">
    <property type="entry name" value="CoA-transferase_III"/>
</dbReference>
<sequence length="450" mass="47896">MSRAAAGADVPGPLAGLKVVDLSTVFAAPYMCSLLSDLGAEVVKVEPPSKLDQTRGGALAPALGNEGGGDGWNWSGSFHSLNRGKRSLVLDLKQEAGRSVLRRLVDAADLVVENFTPRVLRGWGMTHADLVTTNPGLIMLSNTGYGATGPWSGFKAQGTSLESTMGLVEYSGYPGDKPRKVGQSYPDFLAAWTGLYAILAALQERHRSGRGQWIDLGMYQLGPVVIPEALIAAQAGVRQPSRRGNAEDDTLLSDVFACRGVEAWVAVAIEDDAARERVVGLVREHLSGDAPDLDELARGLGEWTASRTPEEAAETLQGHGVAAAAVAEVRDLLLDPQMQHRQFFDWVDIKGVTRPIPGTPFVWTGSTAVTSRARGPLFGEDNDVVLGSVGLAPEEIETLRRDAVVTDAPLNIPPPRAKDLDALVKAGVYREIATDVDDVLARVRPGADEG</sequence>